<keyword evidence="1" id="KW-0472">Membrane</keyword>
<reference evidence="2 3" key="1">
    <citation type="journal article" date="2018" name="J. Allergy Clin. Immunol.">
        <title>High-quality assembly of Dermatophagoides pteronyssinus genome and transcriptome reveals a wide range of novel allergens.</title>
        <authorList>
            <person name="Liu X.Y."/>
            <person name="Yang K.Y."/>
            <person name="Wang M.Q."/>
            <person name="Kwok J.S."/>
            <person name="Zeng X."/>
            <person name="Yang Z."/>
            <person name="Xiao X.J."/>
            <person name="Lau C.P."/>
            <person name="Li Y."/>
            <person name="Huang Z.M."/>
            <person name="Ba J.G."/>
            <person name="Yim A.K."/>
            <person name="Ouyang C.Y."/>
            <person name="Ngai S.M."/>
            <person name="Chan T.F."/>
            <person name="Leung E.L."/>
            <person name="Liu L."/>
            <person name="Liu Z.G."/>
            <person name="Tsui S.K."/>
        </authorList>
    </citation>
    <scope>NUCLEOTIDE SEQUENCE [LARGE SCALE GENOMIC DNA]</scope>
    <source>
        <strain evidence="2">Derp</strain>
    </source>
</reference>
<evidence type="ECO:0000313" key="2">
    <source>
        <dbReference type="EMBL" id="KAH9413033.1"/>
    </source>
</evidence>
<keyword evidence="1" id="KW-1133">Transmembrane helix</keyword>
<keyword evidence="1" id="KW-0812">Transmembrane</keyword>
<evidence type="ECO:0000256" key="1">
    <source>
        <dbReference type="SAM" id="Phobius"/>
    </source>
</evidence>
<keyword evidence="3" id="KW-1185">Reference proteome</keyword>
<name>A0ABQ8IRS8_DERPT</name>
<feature type="transmembrane region" description="Helical" evidence="1">
    <location>
        <begin position="71"/>
        <end position="88"/>
    </location>
</feature>
<sequence>MLTLAAAIMMYISYKYLKKKKQAVYIHHHRYRYMVATNNTEHINKYKKTRCERETKIQSNQTTTKKTYQTNIIKGLGVIYFWGVYMFIA</sequence>
<protein>
    <submittedName>
        <fullName evidence="2">Uncharacterized protein</fullName>
    </submittedName>
</protein>
<dbReference type="EMBL" id="NJHN03000123">
    <property type="protein sequence ID" value="KAH9413033.1"/>
    <property type="molecule type" value="Genomic_DNA"/>
</dbReference>
<dbReference type="Proteomes" id="UP000887458">
    <property type="component" value="Unassembled WGS sequence"/>
</dbReference>
<proteinExistence type="predicted"/>
<evidence type="ECO:0000313" key="3">
    <source>
        <dbReference type="Proteomes" id="UP000887458"/>
    </source>
</evidence>
<accession>A0ABQ8IRS8</accession>
<gene>
    <name evidence="2" type="ORF">DERP_006718</name>
</gene>
<reference evidence="2 3" key="2">
    <citation type="journal article" date="2022" name="Mol. Biol. Evol.">
        <title>Comparative Genomics Reveals Insights into the Divergent Evolution of Astigmatic Mites and Household Pest Adaptations.</title>
        <authorList>
            <person name="Xiong Q."/>
            <person name="Wan A.T."/>
            <person name="Liu X."/>
            <person name="Fung C.S."/>
            <person name="Xiao X."/>
            <person name="Malainual N."/>
            <person name="Hou J."/>
            <person name="Wang L."/>
            <person name="Wang M."/>
            <person name="Yang K.Y."/>
            <person name="Cui Y."/>
            <person name="Leung E.L."/>
            <person name="Nong W."/>
            <person name="Shin S.K."/>
            <person name="Au S.W."/>
            <person name="Jeong K.Y."/>
            <person name="Chew F.T."/>
            <person name="Hui J.H."/>
            <person name="Leung T.F."/>
            <person name="Tungtrongchitr A."/>
            <person name="Zhong N."/>
            <person name="Liu Z."/>
            <person name="Tsui S.K."/>
        </authorList>
    </citation>
    <scope>NUCLEOTIDE SEQUENCE [LARGE SCALE GENOMIC DNA]</scope>
    <source>
        <strain evidence="2">Derp</strain>
    </source>
</reference>
<organism evidence="2 3">
    <name type="scientific">Dermatophagoides pteronyssinus</name>
    <name type="common">European house dust mite</name>
    <dbReference type="NCBI Taxonomy" id="6956"/>
    <lineage>
        <taxon>Eukaryota</taxon>
        <taxon>Metazoa</taxon>
        <taxon>Ecdysozoa</taxon>
        <taxon>Arthropoda</taxon>
        <taxon>Chelicerata</taxon>
        <taxon>Arachnida</taxon>
        <taxon>Acari</taxon>
        <taxon>Acariformes</taxon>
        <taxon>Sarcoptiformes</taxon>
        <taxon>Astigmata</taxon>
        <taxon>Psoroptidia</taxon>
        <taxon>Analgoidea</taxon>
        <taxon>Pyroglyphidae</taxon>
        <taxon>Dermatophagoidinae</taxon>
        <taxon>Dermatophagoides</taxon>
    </lineage>
</organism>
<comment type="caution">
    <text evidence="2">The sequence shown here is derived from an EMBL/GenBank/DDBJ whole genome shotgun (WGS) entry which is preliminary data.</text>
</comment>